<reference evidence="1 2" key="1">
    <citation type="submission" date="2016-05" db="EMBL/GenBank/DDBJ databases">
        <title>Draft genome sequence of Moraxella nonliquefaciens CCUG 348T.</title>
        <authorList>
            <person name="Salva-Serra F."/>
            <person name="Engstrom-Jakobsson H."/>
            <person name="Thorell K."/>
            <person name="Gonzales-Siles L."/>
            <person name="Karlsson R."/>
            <person name="Boulund F."/>
            <person name="Engstrand L."/>
            <person name="Kristiansson E."/>
            <person name="Moore E."/>
        </authorList>
    </citation>
    <scope>NUCLEOTIDE SEQUENCE [LARGE SCALE GENOMIC DNA]</scope>
    <source>
        <strain evidence="1 2">CCUG 348</strain>
    </source>
</reference>
<evidence type="ECO:0000313" key="1">
    <source>
        <dbReference type="EMBL" id="OBX84519.1"/>
    </source>
</evidence>
<proteinExistence type="predicted"/>
<protein>
    <submittedName>
        <fullName evidence="1">Uncharacterized protein</fullName>
    </submittedName>
</protein>
<dbReference type="EMBL" id="LXTW01000015">
    <property type="protein sequence ID" value="OBX84519.1"/>
    <property type="molecule type" value="Genomic_DNA"/>
</dbReference>
<dbReference type="Proteomes" id="UP000092575">
    <property type="component" value="Unassembled WGS sequence"/>
</dbReference>
<dbReference type="AlphaFoldDB" id="A0A1B8QLE3"/>
<accession>A0A1B8QLE3</accession>
<sequence>MVDDINSNYLANYYNLLKDYGSFIDFCDERLKREEFIDFDSIDLSDYRWSLYSLIVYPTYWQDDFQSNPIHWEWTENAMKVYFGFPAQLAKDPYHRAYFTQEFIVELFHRYCPTWHFNEQKSKKKVYVFTRPCKSSNDYEWCIVVQIPKLYKASFQVVLSKKNTKKLNSKDIVFQCHFIIPSFDEFGDIDLLSSWKANAIFRYHYVERYLEYIEPLVFVCMNNE</sequence>
<organism evidence="1 2">
    <name type="scientific">Moraxella nonliquefaciens</name>
    <dbReference type="NCBI Taxonomy" id="478"/>
    <lineage>
        <taxon>Bacteria</taxon>
        <taxon>Pseudomonadati</taxon>
        <taxon>Pseudomonadota</taxon>
        <taxon>Gammaproteobacteria</taxon>
        <taxon>Moraxellales</taxon>
        <taxon>Moraxellaceae</taxon>
        <taxon>Moraxella</taxon>
    </lineage>
</organism>
<comment type="caution">
    <text evidence="1">The sequence shown here is derived from an EMBL/GenBank/DDBJ whole genome shotgun (WGS) entry which is preliminary data.</text>
</comment>
<name>A0A1B8QLE3_MORNO</name>
<gene>
    <name evidence="1" type="ORF">A7456_10615</name>
</gene>
<evidence type="ECO:0000313" key="2">
    <source>
        <dbReference type="Proteomes" id="UP000092575"/>
    </source>
</evidence>
<dbReference type="STRING" id="478.A7456_10615"/>